<feature type="domain" description="PAC" evidence="9">
    <location>
        <begin position="485"/>
        <end position="537"/>
    </location>
</feature>
<proteinExistence type="predicted"/>
<dbReference type="InterPro" id="IPR036097">
    <property type="entry name" value="HisK_dim/P_sf"/>
</dbReference>
<keyword evidence="6" id="KW-0175">Coiled coil</keyword>
<dbReference type="SMART" id="SM00387">
    <property type="entry name" value="HATPase_c"/>
    <property type="match status" value="1"/>
</dbReference>
<organism evidence="10 11">
    <name type="scientific">Halopenitus persicus</name>
    <dbReference type="NCBI Taxonomy" id="1048396"/>
    <lineage>
        <taxon>Archaea</taxon>
        <taxon>Methanobacteriati</taxon>
        <taxon>Methanobacteriota</taxon>
        <taxon>Stenosarchaea group</taxon>
        <taxon>Halobacteria</taxon>
        <taxon>Halobacteriales</taxon>
        <taxon>Haloferacaceae</taxon>
        <taxon>Halopenitus</taxon>
    </lineage>
</organism>
<keyword evidence="4" id="KW-0808">Transferase</keyword>
<accession>A0A1H3N585</accession>
<dbReference type="AlphaFoldDB" id="A0A1H3N585"/>
<dbReference type="NCBIfam" id="TIGR00229">
    <property type="entry name" value="sensory_box"/>
    <property type="match status" value="4"/>
</dbReference>
<evidence type="ECO:0000256" key="2">
    <source>
        <dbReference type="ARBA" id="ARBA00012438"/>
    </source>
</evidence>
<keyword evidence="5" id="KW-0418">Kinase</keyword>
<keyword evidence="11" id="KW-1185">Reference proteome</keyword>
<dbReference type="PROSITE" id="PS50113">
    <property type="entry name" value="PAC"/>
    <property type="match status" value="4"/>
</dbReference>
<evidence type="ECO:0000259" key="8">
    <source>
        <dbReference type="PROSITE" id="PS50112"/>
    </source>
</evidence>
<feature type="domain" description="PAC" evidence="9">
    <location>
        <begin position="202"/>
        <end position="252"/>
    </location>
</feature>
<dbReference type="PROSITE" id="PS50112">
    <property type="entry name" value="PAS"/>
    <property type="match status" value="3"/>
</dbReference>
<dbReference type="InterPro" id="IPR013655">
    <property type="entry name" value="PAS_fold_3"/>
</dbReference>
<dbReference type="Gene3D" id="1.10.287.130">
    <property type="match status" value="1"/>
</dbReference>
<dbReference type="SMART" id="SM00388">
    <property type="entry name" value="HisKA"/>
    <property type="match status" value="1"/>
</dbReference>
<evidence type="ECO:0000256" key="3">
    <source>
        <dbReference type="ARBA" id="ARBA00022553"/>
    </source>
</evidence>
<dbReference type="PROSITE" id="PS50109">
    <property type="entry name" value="HIS_KIN"/>
    <property type="match status" value="1"/>
</dbReference>
<protein>
    <recommendedName>
        <fullName evidence="2">histidine kinase</fullName>
        <ecNumber evidence="2">2.7.13.3</ecNumber>
    </recommendedName>
</protein>
<dbReference type="CDD" id="cd00130">
    <property type="entry name" value="PAS"/>
    <property type="match status" value="4"/>
</dbReference>
<dbReference type="Proteomes" id="UP000199079">
    <property type="component" value="Unassembled WGS sequence"/>
</dbReference>
<dbReference type="InterPro" id="IPR005467">
    <property type="entry name" value="His_kinase_dom"/>
</dbReference>
<dbReference type="SMART" id="SM00091">
    <property type="entry name" value="PAS"/>
    <property type="match status" value="4"/>
</dbReference>
<dbReference type="InterPro" id="IPR013656">
    <property type="entry name" value="PAS_4"/>
</dbReference>
<feature type="domain" description="PAS" evidence="8">
    <location>
        <begin position="253"/>
        <end position="325"/>
    </location>
</feature>
<dbReference type="SUPFAM" id="SSF47384">
    <property type="entry name" value="Homodimeric domain of signal transducing histidine kinase"/>
    <property type="match status" value="1"/>
</dbReference>
<dbReference type="Pfam" id="PF02518">
    <property type="entry name" value="HATPase_c"/>
    <property type="match status" value="1"/>
</dbReference>
<evidence type="ECO:0000256" key="1">
    <source>
        <dbReference type="ARBA" id="ARBA00000085"/>
    </source>
</evidence>
<dbReference type="EC" id="2.7.13.3" evidence="2"/>
<sequence>MELTRDQYQELVRTLADGILVVSESGEILYESPAVQRLTGYGPEERTGEHVFDRVHPDDERAVREAFADVLESEGETVVTAEFRFRHKDGSWIWLETRGSTQRATTIGGYIVRVSDITEAKAREERLERTTARLEALFENSPDMIDVHTADGTIVDVNRQFCEAFDEPKSAIVGRKVWEIDQEIGPDELQEIWDRMDVGERTELETTFETGDGTRFPVEVHLTRLPVNDGDRFVVISRDITERKRQLREIRSLKNRLELAVEGANLGVWDWNMRTDAVEFNDQWAEMLGHELDEIEPHVEAWESRVHPDDMEAVRDALDAHRRGETDHYDTTHRLRTADGEWKWIRDLGRIVERDADGEPVRAVGIHLDIDDSKRYQRELERKTEELERQTAELERKAAELEDLTTRLEEQYRTLFEEAPVMAVVTRAENGRPVIEDCNNQFADALGYDPEALVGAALADFYAADSETALIDDGGYEAALNGEFTNEPRELVTADGEVVETRLRAVPRKDAAGEVVGTLAMYIDVTERETVKRANERLEEFASIVSHDLRNPLNVAAGHLELAREECESSPHLEAVERAHDRMESLIEDLLALAREGASVAETDAVDLPALVEACWETVETADATLVVDDERTVVADETRLRQLFENLIRNAVEHGGPDVTVTVGGLEDGFSVEDDGPGIPDDVAEAVFEAGYSTNAEGTGFGLSIVQRIVEAHGWEIRVTESEAGGARFEITGVGFASE</sequence>
<feature type="domain" description="PAC" evidence="9">
    <location>
        <begin position="329"/>
        <end position="382"/>
    </location>
</feature>
<dbReference type="InterPro" id="IPR003594">
    <property type="entry name" value="HATPase_dom"/>
</dbReference>
<dbReference type="InterPro" id="IPR000700">
    <property type="entry name" value="PAS-assoc_C"/>
</dbReference>
<dbReference type="RefSeq" id="WP_176819507.1">
    <property type="nucleotide sequence ID" value="NZ_FNPC01000011.1"/>
</dbReference>
<evidence type="ECO:0000313" key="10">
    <source>
        <dbReference type="EMBL" id="SDY83914.1"/>
    </source>
</evidence>
<dbReference type="PRINTS" id="PR00344">
    <property type="entry name" value="BCTRLSENSOR"/>
</dbReference>
<evidence type="ECO:0000256" key="5">
    <source>
        <dbReference type="ARBA" id="ARBA00022777"/>
    </source>
</evidence>
<evidence type="ECO:0000313" key="11">
    <source>
        <dbReference type="Proteomes" id="UP000199079"/>
    </source>
</evidence>
<dbReference type="OrthoDB" id="8127at2157"/>
<dbReference type="PANTHER" id="PTHR43304">
    <property type="entry name" value="PHYTOCHROME-LIKE PROTEIN CPH1"/>
    <property type="match status" value="1"/>
</dbReference>
<dbReference type="GO" id="GO:0000155">
    <property type="term" value="F:phosphorelay sensor kinase activity"/>
    <property type="evidence" value="ECO:0007669"/>
    <property type="project" value="InterPro"/>
</dbReference>
<dbReference type="Pfam" id="PF08447">
    <property type="entry name" value="PAS_3"/>
    <property type="match status" value="2"/>
</dbReference>
<dbReference type="Pfam" id="PF08448">
    <property type="entry name" value="PAS_4"/>
    <property type="match status" value="2"/>
</dbReference>
<evidence type="ECO:0000256" key="6">
    <source>
        <dbReference type="SAM" id="Coils"/>
    </source>
</evidence>
<keyword evidence="3" id="KW-0597">Phosphoprotein</keyword>
<dbReference type="CDD" id="cd00082">
    <property type="entry name" value="HisKA"/>
    <property type="match status" value="1"/>
</dbReference>
<feature type="domain" description="Histidine kinase" evidence="7">
    <location>
        <begin position="544"/>
        <end position="733"/>
    </location>
</feature>
<gene>
    <name evidence="10" type="ORF">SAMN05216564_11168</name>
</gene>
<evidence type="ECO:0000259" key="9">
    <source>
        <dbReference type="PROSITE" id="PS50113"/>
    </source>
</evidence>
<dbReference type="Gene3D" id="3.30.565.10">
    <property type="entry name" value="Histidine kinase-like ATPase, C-terminal domain"/>
    <property type="match status" value="1"/>
</dbReference>
<comment type="catalytic activity">
    <reaction evidence="1">
        <text>ATP + protein L-histidine = ADP + protein N-phospho-L-histidine.</text>
        <dbReference type="EC" id="2.7.13.3"/>
    </reaction>
</comment>
<reference evidence="11" key="1">
    <citation type="submission" date="2016-10" db="EMBL/GenBank/DDBJ databases">
        <authorList>
            <person name="Varghese N."/>
            <person name="Submissions S."/>
        </authorList>
    </citation>
    <scope>NUCLEOTIDE SEQUENCE [LARGE SCALE GENOMIC DNA]</scope>
    <source>
        <strain evidence="11">DC30,IBRC 10041,KCTC 4046</strain>
    </source>
</reference>
<dbReference type="InterPro" id="IPR052162">
    <property type="entry name" value="Sensor_kinase/Photoreceptor"/>
</dbReference>
<dbReference type="InterPro" id="IPR001610">
    <property type="entry name" value="PAC"/>
</dbReference>
<dbReference type="SMART" id="SM00086">
    <property type="entry name" value="PAC"/>
    <property type="match status" value="4"/>
</dbReference>
<name>A0A1H3N585_9EURY</name>
<feature type="domain" description="PAS" evidence="8">
    <location>
        <begin position="408"/>
        <end position="483"/>
    </location>
</feature>
<dbReference type="PANTHER" id="PTHR43304:SF1">
    <property type="entry name" value="PAC DOMAIN-CONTAINING PROTEIN"/>
    <property type="match status" value="1"/>
</dbReference>
<dbReference type="InterPro" id="IPR035965">
    <property type="entry name" value="PAS-like_dom_sf"/>
</dbReference>
<dbReference type="CDD" id="cd00075">
    <property type="entry name" value="HATPase"/>
    <property type="match status" value="1"/>
</dbReference>
<dbReference type="Pfam" id="PF00512">
    <property type="entry name" value="HisKA"/>
    <property type="match status" value="1"/>
</dbReference>
<dbReference type="InterPro" id="IPR036890">
    <property type="entry name" value="HATPase_C_sf"/>
</dbReference>
<dbReference type="EMBL" id="FNPC01000011">
    <property type="protein sequence ID" value="SDY83914.1"/>
    <property type="molecule type" value="Genomic_DNA"/>
</dbReference>
<dbReference type="InterPro" id="IPR004358">
    <property type="entry name" value="Sig_transdc_His_kin-like_C"/>
</dbReference>
<dbReference type="InterPro" id="IPR003661">
    <property type="entry name" value="HisK_dim/P_dom"/>
</dbReference>
<feature type="coiled-coil region" evidence="6">
    <location>
        <begin position="370"/>
        <end position="418"/>
    </location>
</feature>
<dbReference type="Gene3D" id="3.30.450.20">
    <property type="entry name" value="PAS domain"/>
    <property type="match status" value="4"/>
</dbReference>
<dbReference type="SUPFAM" id="SSF55785">
    <property type="entry name" value="PYP-like sensor domain (PAS domain)"/>
    <property type="match status" value="4"/>
</dbReference>
<evidence type="ECO:0000259" key="7">
    <source>
        <dbReference type="PROSITE" id="PS50109"/>
    </source>
</evidence>
<feature type="domain" description="PAS" evidence="8">
    <location>
        <begin position="4"/>
        <end position="74"/>
    </location>
</feature>
<dbReference type="InterPro" id="IPR000014">
    <property type="entry name" value="PAS"/>
</dbReference>
<evidence type="ECO:0000256" key="4">
    <source>
        <dbReference type="ARBA" id="ARBA00022679"/>
    </source>
</evidence>
<dbReference type="SUPFAM" id="SSF55874">
    <property type="entry name" value="ATPase domain of HSP90 chaperone/DNA topoisomerase II/histidine kinase"/>
    <property type="match status" value="1"/>
</dbReference>
<feature type="domain" description="PAC" evidence="9">
    <location>
        <begin position="79"/>
        <end position="129"/>
    </location>
</feature>